<comment type="caution">
    <text evidence="2">The sequence shown here is derived from an EMBL/GenBank/DDBJ whole genome shotgun (WGS) entry which is preliminary data.</text>
</comment>
<feature type="transmembrane region" description="Helical" evidence="1">
    <location>
        <begin position="9"/>
        <end position="28"/>
    </location>
</feature>
<evidence type="ECO:0008006" key="4">
    <source>
        <dbReference type="Google" id="ProtNLM"/>
    </source>
</evidence>
<name>A0A7X1KRS2_9PSED</name>
<evidence type="ECO:0000313" key="3">
    <source>
        <dbReference type="Proteomes" id="UP000546173"/>
    </source>
</evidence>
<protein>
    <recommendedName>
        <fullName evidence="4">Lipoprotein</fullName>
    </recommendedName>
</protein>
<reference evidence="2 3" key="1">
    <citation type="submission" date="2020-08" db="EMBL/GenBank/DDBJ databases">
        <title>Pseudomonas sp. nov.</title>
        <authorList>
            <person name="Gieschler S."/>
            <person name="Fiedler G."/>
            <person name="Brinks E."/>
            <person name="Boehnlein C."/>
            <person name="Franz C.M.A.P."/>
            <person name="Kabisch J."/>
        </authorList>
    </citation>
    <scope>NUCLEOTIDE SEQUENCE [LARGE SCALE GENOMIC DNA]</scope>
    <source>
        <strain evidence="2 3">MBT-2</strain>
    </source>
</reference>
<dbReference type="Proteomes" id="UP000546173">
    <property type="component" value="Unassembled WGS sequence"/>
</dbReference>
<accession>A0A7X1KRS2</accession>
<dbReference type="RefSeq" id="WP_122477426.1">
    <property type="nucleotide sequence ID" value="NZ_JACMYH010000001.1"/>
</dbReference>
<keyword evidence="1" id="KW-1133">Transmembrane helix</keyword>
<proteinExistence type="predicted"/>
<keyword evidence="1" id="KW-0812">Transmembrane</keyword>
<dbReference type="PROSITE" id="PS51257">
    <property type="entry name" value="PROKAR_LIPOPROTEIN"/>
    <property type="match status" value="1"/>
</dbReference>
<sequence>MGKNANKPFYIAAVPLLAVGCVFAALGASGQEAFGWTAIGLLVPGIVMLITGAMRRRRAA</sequence>
<feature type="transmembrane region" description="Helical" evidence="1">
    <location>
        <begin position="34"/>
        <end position="54"/>
    </location>
</feature>
<dbReference type="EMBL" id="JACMYH010000001">
    <property type="protein sequence ID" value="MBC2676936.1"/>
    <property type="molecule type" value="Genomic_DNA"/>
</dbReference>
<keyword evidence="3" id="KW-1185">Reference proteome</keyword>
<gene>
    <name evidence="2" type="ORF">H7993_00900</name>
</gene>
<dbReference type="AlphaFoldDB" id="A0A7X1KRS2"/>
<evidence type="ECO:0000313" key="2">
    <source>
        <dbReference type="EMBL" id="MBC2676936.1"/>
    </source>
</evidence>
<organism evidence="2 3">
    <name type="scientific">Pseudomonas baltica</name>
    <dbReference type="NCBI Taxonomy" id="2762576"/>
    <lineage>
        <taxon>Bacteria</taxon>
        <taxon>Pseudomonadati</taxon>
        <taxon>Pseudomonadota</taxon>
        <taxon>Gammaproteobacteria</taxon>
        <taxon>Pseudomonadales</taxon>
        <taxon>Pseudomonadaceae</taxon>
        <taxon>Pseudomonas</taxon>
    </lineage>
</organism>
<evidence type="ECO:0000256" key="1">
    <source>
        <dbReference type="SAM" id="Phobius"/>
    </source>
</evidence>
<keyword evidence="1" id="KW-0472">Membrane</keyword>